<dbReference type="EMBL" id="JOJP01000001">
    <property type="protein sequence ID" value="KEI69423.1"/>
    <property type="molecule type" value="Genomic_DNA"/>
</dbReference>
<dbReference type="Gene3D" id="3.40.50.150">
    <property type="entry name" value="Vaccinia Virus protein VP39"/>
    <property type="match status" value="1"/>
</dbReference>
<feature type="binding site" evidence="1">
    <location>
        <position position="42"/>
    </location>
    <ligand>
        <name>S-adenosyl-L-methionine</name>
        <dbReference type="ChEBI" id="CHEBI:59789"/>
    </ligand>
</feature>
<dbReference type="eggNOG" id="COG2961">
    <property type="taxonomic scope" value="Bacteria"/>
</dbReference>
<dbReference type="InterPro" id="IPR007473">
    <property type="entry name" value="RlmJ"/>
</dbReference>
<gene>
    <name evidence="1" type="primary">rlmJ</name>
    <name evidence="2" type="ORF">GV64_00560</name>
</gene>
<feature type="binding site" evidence="1">
    <location>
        <position position="113"/>
    </location>
    <ligand>
        <name>S-adenosyl-L-methionine</name>
        <dbReference type="ChEBI" id="CHEBI:59789"/>
    </ligand>
</feature>
<dbReference type="GO" id="GO:0003723">
    <property type="term" value="F:RNA binding"/>
    <property type="evidence" value="ECO:0007669"/>
    <property type="project" value="UniProtKB-UniRule"/>
</dbReference>
<name>A0A081K5J7_9GAMM</name>
<feature type="binding site" evidence="1">
    <location>
        <position position="19"/>
    </location>
    <ligand>
        <name>S-adenosyl-L-methionine</name>
        <dbReference type="ChEBI" id="CHEBI:59789"/>
    </ligand>
</feature>
<comment type="function">
    <text evidence="1">Specifically methylates the adenine in position 2030 of 23S rRNA.</text>
</comment>
<dbReference type="Proteomes" id="UP000027997">
    <property type="component" value="Unassembled WGS sequence"/>
</dbReference>
<dbReference type="PANTHER" id="PTHR37426:SF1">
    <property type="entry name" value="RIBOSOMAL RNA LARGE SUBUNIT METHYLTRANSFERASE J"/>
    <property type="match status" value="1"/>
</dbReference>
<keyword evidence="3" id="KW-1185">Reference proteome</keyword>
<dbReference type="RefSeq" id="WP_020582501.1">
    <property type="nucleotide sequence ID" value="NZ_JOJP01000001.1"/>
</dbReference>
<dbReference type="PANTHER" id="PTHR37426">
    <property type="entry name" value="RIBOSOMAL RNA LARGE SUBUNIT METHYLTRANSFERASE J"/>
    <property type="match status" value="1"/>
</dbReference>
<feature type="binding site" evidence="1">
    <location>
        <position position="95"/>
    </location>
    <ligand>
        <name>S-adenosyl-L-methionine</name>
        <dbReference type="ChEBI" id="CHEBI:59789"/>
    </ligand>
</feature>
<evidence type="ECO:0000256" key="1">
    <source>
        <dbReference type="HAMAP-Rule" id="MF_00934"/>
    </source>
</evidence>
<organism evidence="2 3">
    <name type="scientific">Endozoicomonas elysicola</name>
    <dbReference type="NCBI Taxonomy" id="305900"/>
    <lineage>
        <taxon>Bacteria</taxon>
        <taxon>Pseudomonadati</taxon>
        <taxon>Pseudomonadota</taxon>
        <taxon>Gammaproteobacteria</taxon>
        <taxon>Oceanospirillales</taxon>
        <taxon>Endozoicomonadaceae</taxon>
        <taxon>Endozoicomonas</taxon>
    </lineage>
</organism>
<feature type="binding site" evidence="1">
    <location>
        <position position="159"/>
    </location>
    <ligand>
        <name>S-adenosyl-L-methionine</name>
        <dbReference type="ChEBI" id="CHEBI:59789"/>
    </ligand>
</feature>
<keyword evidence="1" id="KW-0949">S-adenosyl-L-methionine</keyword>
<keyword evidence="1" id="KW-0808">Transferase</keyword>
<dbReference type="GO" id="GO:0070475">
    <property type="term" value="P:rRNA base methylation"/>
    <property type="evidence" value="ECO:0007669"/>
    <property type="project" value="UniProtKB-UniRule"/>
</dbReference>
<dbReference type="HAMAP" id="MF_00934">
    <property type="entry name" value="23SrRNA_methyltr_J"/>
    <property type="match status" value="1"/>
</dbReference>
<sequence length="274" mass="31672">MLSYQHHYHAGNHADVLKHWLLLACVRHMQKKDKPFDYIDTHAGAGLYRLDSAMARKTAESDEGVLKLDWKKLKGLKDYHGQIADDIRSKRYPGSPLLVKRLLRPGDKAWLYEMHPQTVNELREHCEHRRLCHVRQEDGFKALPAILPTASRRALVLIDPSYEIKSDYQTVVKVMEAAYLKMPQAMLLLWYPVVDLHQIRQMEKGFAKSKMRNVHLFEMGIAENSEPGMTASGMVVVNPPWTLADDFIRTMPDVSAHLAKDHKPRWRHQLLVAE</sequence>
<keyword evidence="1" id="KW-0489">Methyltransferase</keyword>
<comment type="similarity">
    <text evidence="1">Belongs to the RlmJ family.</text>
</comment>
<keyword evidence="1" id="KW-0698">rRNA processing</keyword>
<evidence type="ECO:0000313" key="3">
    <source>
        <dbReference type="Proteomes" id="UP000027997"/>
    </source>
</evidence>
<comment type="caution">
    <text evidence="2">The sequence shown here is derived from an EMBL/GenBank/DDBJ whole genome shotgun (WGS) entry which is preliminary data.</text>
</comment>
<accession>A0A081K5J7</accession>
<feature type="site" description="Interaction with substrate rRNA" evidence="1">
    <location>
        <position position="4"/>
    </location>
</feature>
<dbReference type="GO" id="GO:0005829">
    <property type="term" value="C:cytosol"/>
    <property type="evidence" value="ECO:0007669"/>
    <property type="project" value="TreeGrafter"/>
</dbReference>
<protein>
    <recommendedName>
        <fullName evidence="1">Ribosomal RNA large subunit methyltransferase J</fullName>
        <ecNumber evidence="1">2.1.1.266</ecNumber>
    </recommendedName>
    <alternativeName>
        <fullName evidence="1">23S rRNA (adenine(2030)-N6)-methyltransferase</fullName>
    </alternativeName>
    <alternativeName>
        <fullName evidence="1">23S rRNA m6A2030 methyltransferase</fullName>
    </alternativeName>
</protein>
<feature type="active site" description="Proton acceptor" evidence="1">
    <location>
        <position position="159"/>
    </location>
</feature>
<dbReference type="InterPro" id="IPR029063">
    <property type="entry name" value="SAM-dependent_MTases_sf"/>
</dbReference>
<comment type="subunit">
    <text evidence="1">Monomer.</text>
</comment>
<dbReference type="EC" id="2.1.1.266" evidence="1"/>
<dbReference type="SUPFAM" id="SSF53335">
    <property type="entry name" value="S-adenosyl-L-methionine-dependent methyltransferases"/>
    <property type="match status" value="1"/>
</dbReference>
<comment type="catalytic activity">
    <reaction evidence="1">
        <text>adenosine(2030) in 23S rRNA + S-adenosyl-L-methionine = N(6)-methyladenosine(2030) in 23S rRNA + S-adenosyl-L-homocysteine + H(+)</text>
        <dbReference type="Rhea" id="RHEA:43736"/>
        <dbReference type="Rhea" id="RHEA-COMP:10668"/>
        <dbReference type="Rhea" id="RHEA-COMP:10669"/>
        <dbReference type="ChEBI" id="CHEBI:15378"/>
        <dbReference type="ChEBI" id="CHEBI:57856"/>
        <dbReference type="ChEBI" id="CHEBI:59789"/>
        <dbReference type="ChEBI" id="CHEBI:74411"/>
        <dbReference type="ChEBI" id="CHEBI:74449"/>
        <dbReference type="EC" id="2.1.1.266"/>
    </reaction>
</comment>
<reference evidence="2 3" key="1">
    <citation type="submission" date="2014-06" db="EMBL/GenBank/DDBJ databases">
        <title>Whole Genome Sequences of Three Symbiotic Endozoicomonas Bacteria.</title>
        <authorList>
            <person name="Neave M.J."/>
            <person name="Apprill A."/>
            <person name="Voolstra C.R."/>
        </authorList>
    </citation>
    <scope>NUCLEOTIDE SEQUENCE [LARGE SCALE GENOMIC DNA]</scope>
    <source>
        <strain evidence="2 3">DSM 22380</strain>
    </source>
</reference>
<feature type="binding site" evidence="1">
    <location>
        <begin position="138"/>
        <end position="139"/>
    </location>
    <ligand>
        <name>S-adenosyl-L-methionine</name>
        <dbReference type="ChEBI" id="CHEBI:59789"/>
    </ligand>
</feature>
<dbReference type="AlphaFoldDB" id="A0A081K5J7"/>
<dbReference type="Pfam" id="PF04378">
    <property type="entry name" value="RsmJ"/>
    <property type="match status" value="1"/>
</dbReference>
<evidence type="ECO:0000313" key="2">
    <source>
        <dbReference type="EMBL" id="KEI69423.1"/>
    </source>
</evidence>
<keyword evidence="1" id="KW-0694">RNA-binding</keyword>
<proteinExistence type="inferred from homology"/>
<dbReference type="GO" id="GO:0036307">
    <property type="term" value="F:23S rRNA (adenine(2030)-N(6))-methyltransferase activity"/>
    <property type="evidence" value="ECO:0007669"/>
    <property type="project" value="UniProtKB-UniRule"/>
</dbReference>